<evidence type="ECO:0000256" key="2">
    <source>
        <dbReference type="ARBA" id="ARBA00022448"/>
    </source>
</evidence>
<dbReference type="FunFam" id="3.40.50.300:FF:000421">
    <property type="entry name" value="Branched-chain amino acid ABC transporter ATP-binding protein"/>
    <property type="match status" value="1"/>
</dbReference>
<dbReference type="InterPro" id="IPR027417">
    <property type="entry name" value="P-loop_NTPase"/>
</dbReference>
<evidence type="ECO:0000256" key="4">
    <source>
        <dbReference type="ARBA" id="ARBA00022840"/>
    </source>
</evidence>
<dbReference type="STRING" id="890420.SAMN05216226_11093"/>
<evidence type="ECO:0000256" key="5">
    <source>
        <dbReference type="ARBA" id="ARBA00022970"/>
    </source>
</evidence>
<evidence type="ECO:0000259" key="8">
    <source>
        <dbReference type="PROSITE" id="PS50893"/>
    </source>
</evidence>
<comment type="similarity">
    <text evidence="1">Belongs to the ABC transporter superfamily.</text>
</comment>
<dbReference type="Pfam" id="PF00005">
    <property type="entry name" value="ABC_tran"/>
    <property type="match status" value="1"/>
</dbReference>
<organism evidence="9 10">
    <name type="scientific">Halovenus aranensis</name>
    <dbReference type="NCBI Taxonomy" id="890420"/>
    <lineage>
        <taxon>Archaea</taxon>
        <taxon>Methanobacteriati</taxon>
        <taxon>Methanobacteriota</taxon>
        <taxon>Stenosarchaea group</taxon>
        <taxon>Halobacteria</taxon>
        <taxon>Halobacteriales</taxon>
        <taxon>Haloarculaceae</taxon>
        <taxon>Halovenus</taxon>
    </lineage>
</organism>
<dbReference type="RefSeq" id="WP_092703054.1">
    <property type="nucleotide sequence ID" value="NZ_FNFC01000010.1"/>
</dbReference>
<dbReference type="InterPro" id="IPR051120">
    <property type="entry name" value="ABC_AA/LPS_Transport"/>
</dbReference>
<gene>
    <name evidence="9" type="ORF">SAMN05216226_11093</name>
</gene>
<dbReference type="EMBL" id="FNFC01000010">
    <property type="protein sequence ID" value="SDJ85182.1"/>
    <property type="molecule type" value="Genomic_DNA"/>
</dbReference>
<dbReference type="InterPro" id="IPR032823">
    <property type="entry name" value="BCA_ABC_TP_C"/>
</dbReference>
<keyword evidence="4 9" id="KW-0067">ATP-binding</keyword>
<dbReference type="AlphaFoldDB" id="A0A1G8X3I9"/>
<sequence>MTLLDVDGLERSFGNLVAVDGTTFDVEAGEIVGLIGPNGAGKTTTFNCISGVIDSDAGTVTFDGEDVTTVPPHGLARRGLVRTFQQTRELPTMTVEENMLLPAPDHPGERAWHAVGQTGASREREQAARERAMELLETFDLETMVEEFAGNLSGGQRKLLELARALMLDPKMLLLDEPFAGVNPSLTNEIVDHIEALNDDGLTLLIIEHELETLTELVDRLVVLADGQVLATGTPAEIMDNEEVIDAYLGG</sequence>
<dbReference type="Gene3D" id="3.40.50.300">
    <property type="entry name" value="P-loop containing nucleotide triphosphate hydrolases"/>
    <property type="match status" value="1"/>
</dbReference>
<evidence type="ECO:0000256" key="3">
    <source>
        <dbReference type="ARBA" id="ARBA00022741"/>
    </source>
</evidence>
<keyword evidence="3" id="KW-0547">Nucleotide-binding</keyword>
<name>A0A1G8X3I9_9EURY</name>
<keyword evidence="2" id="KW-0813">Transport</keyword>
<dbReference type="PANTHER" id="PTHR45772">
    <property type="entry name" value="CONSERVED COMPONENT OF ABC TRANSPORTER FOR NATURAL AMINO ACIDS-RELATED"/>
    <property type="match status" value="1"/>
</dbReference>
<dbReference type="Pfam" id="PF12399">
    <property type="entry name" value="BCA_ABC_TP_C"/>
    <property type="match status" value="1"/>
</dbReference>
<dbReference type="PROSITE" id="PS50893">
    <property type="entry name" value="ABC_TRANSPORTER_2"/>
    <property type="match status" value="1"/>
</dbReference>
<dbReference type="InterPro" id="IPR017871">
    <property type="entry name" value="ABC_transporter-like_CS"/>
</dbReference>
<dbReference type="InterPro" id="IPR003593">
    <property type="entry name" value="AAA+_ATPase"/>
</dbReference>
<dbReference type="GO" id="GO:0005886">
    <property type="term" value="C:plasma membrane"/>
    <property type="evidence" value="ECO:0007669"/>
    <property type="project" value="TreeGrafter"/>
</dbReference>
<evidence type="ECO:0000313" key="9">
    <source>
        <dbReference type="EMBL" id="SDJ85182.1"/>
    </source>
</evidence>
<evidence type="ECO:0000256" key="1">
    <source>
        <dbReference type="ARBA" id="ARBA00005417"/>
    </source>
</evidence>
<dbReference type="OrthoDB" id="44250at2157"/>
<reference evidence="9 10" key="1">
    <citation type="submission" date="2016-10" db="EMBL/GenBank/DDBJ databases">
        <authorList>
            <person name="de Groot N.N."/>
        </authorList>
    </citation>
    <scope>NUCLEOTIDE SEQUENCE [LARGE SCALE GENOMIC DNA]</scope>
    <source>
        <strain evidence="9 10">IBRC-M10015</strain>
    </source>
</reference>
<dbReference type="GO" id="GO:0006865">
    <property type="term" value="P:amino acid transport"/>
    <property type="evidence" value="ECO:0007669"/>
    <property type="project" value="UniProtKB-KW"/>
</dbReference>
<dbReference type="Proteomes" id="UP000198856">
    <property type="component" value="Unassembled WGS sequence"/>
</dbReference>
<dbReference type="PANTHER" id="PTHR45772:SF9">
    <property type="entry name" value="CONSERVED COMPONENT OF ABC TRANSPORTER FOR NATURAL AMINO ACIDS"/>
    <property type="match status" value="1"/>
</dbReference>
<evidence type="ECO:0000256" key="6">
    <source>
        <dbReference type="ARBA" id="ARBA00056071"/>
    </source>
</evidence>
<comment type="function">
    <text evidence="6">Probable component of a branched-chain amino-acid transport system.</text>
</comment>
<dbReference type="InterPro" id="IPR003439">
    <property type="entry name" value="ABC_transporter-like_ATP-bd"/>
</dbReference>
<feature type="domain" description="ABC transporter" evidence="8">
    <location>
        <begin position="4"/>
        <end position="251"/>
    </location>
</feature>
<protein>
    <recommendedName>
        <fullName evidence="7">Probable branched-chain amino acid transport ATP-binding protein LivG</fullName>
    </recommendedName>
</protein>
<dbReference type="SMART" id="SM00382">
    <property type="entry name" value="AAA"/>
    <property type="match status" value="1"/>
</dbReference>
<dbReference type="CDD" id="cd03219">
    <property type="entry name" value="ABC_Mj1267_LivG_branched"/>
    <property type="match status" value="1"/>
</dbReference>
<keyword evidence="5" id="KW-0029">Amino-acid transport</keyword>
<dbReference type="GO" id="GO:0005524">
    <property type="term" value="F:ATP binding"/>
    <property type="evidence" value="ECO:0007669"/>
    <property type="project" value="UniProtKB-KW"/>
</dbReference>
<proteinExistence type="inferred from homology"/>
<keyword evidence="10" id="KW-1185">Reference proteome</keyword>
<evidence type="ECO:0000313" key="10">
    <source>
        <dbReference type="Proteomes" id="UP000198856"/>
    </source>
</evidence>
<accession>A0A1G8X3I9</accession>
<dbReference type="GO" id="GO:0016887">
    <property type="term" value="F:ATP hydrolysis activity"/>
    <property type="evidence" value="ECO:0007669"/>
    <property type="project" value="InterPro"/>
</dbReference>
<dbReference type="SUPFAM" id="SSF52540">
    <property type="entry name" value="P-loop containing nucleoside triphosphate hydrolases"/>
    <property type="match status" value="1"/>
</dbReference>
<dbReference type="PROSITE" id="PS00211">
    <property type="entry name" value="ABC_TRANSPORTER_1"/>
    <property type="match status" value="1"/>
</dbReference>
<evidence type="ECO:0000256" key="7">
    <source>
        <dbReference type="ARBA" id="ARBA00072811"/>
    </source>
</evidence>